<dbReference type="InterPro" id="IPR000792">
    <property type="entry name" value="Tscrpt_reg_LuxR_C"/>
</dbReference>
<organism evidence="5 6">
    <name type="scientific">Streptomyces virginiae</name>
    <name type="common">Streptomyces cinnamonensis</name>
    <dbReference type="NCBI Taxonomy" id="1961"/>
    <lineage>
        <taxon>Bacteria</taxon>
        <taxon>Bacillati</taxon>
        <taxon>Actinomycetota</taxon>
        <taxon>Actinomycetes</taxon>
        <taxon>Kitasatosporales</taxon>
        <taxon>Streptomycetaceae</taxon>
        <taxon>Streptomyces</taxon>
    </lineage>
</organism>
<dbReference type="PROSITE" id="PS50043">
    <property type="entry name" value="HTH_LUXR_2"/>
    <property type="match status" value="1"/>
</dbReference>
<dbReference type="AlphaFoldDB" id="A0A0L8M1R8"/>
<dbReference type="PRINTS" id="PR00038">
    <property type="entry name" value="HTHLUXR"/>
</dbReference>
<dbReference type="PANTHER" id="PTHR44688:SF16">
    <property type="entry name" value="DNA-BINDING TRANSCRIPTIONAL ACTIVATOR DEVR_DOSR"/>
    <property type="match status" value="1"/>
</dbReference>
<evidence type="ECO:0000313" key="6">
    <source>
        <dbReference type="Proteomes" id="UP000037084"/>
    </source>
</evidence>
<dbReference type="PANTHER" id="PTHR44688">
    <property type="entry name" value="DNA-BINDING TRANSCRIPTIONAL ACTIVATOR DEVR_DOSR"/>
    <property type="match status" value="1"/>
</dbReference>
<dbReference type="SUPFAM" id="SSF48452">
    <property type="entry name" value="TPR-like"/>
    <property type="match status" value="1"/>
</dbReference>
<dbReference type="SUPFAM" id="SSF52540">
    <property type="entry name" value="P-loop containing nucleoside triphosphate hydrolases"/>
    <property type="match status" value="1"/>
</dbReference>
<evidence type="ECO:0000256" key="1">
    <source>
        <dbReference type="ARBA" id="ARBA00023015"/>
    </source>
</evidence>
<feature type="domain" description="HTH luxR-type" evidence="4">
    <location>
        <begin position="849"/>
        <end position="914"/>
    </location>
</feature>
<name>A0A0L8M1R8_STRVG</name>
<dbReference type="Proteomes" id="UP000037084">
    <property type="component" value="Unassembled WGS sequence"/>
</dbReference>
<evidence type="ECO:0000259" key="4">
    <source>
        <dbReference type="PROSITE" id="PS50043"/>
    </source>
</evidence>
<dbReference type="Pfam" id="PF13191">
    <property type="entry name" value="AAA_16"/>
    <property type="match status" value="1"/>
</dbReference>
<accession>A0A0L8M1R8</accession>
<dbReference type="Pfam" id="PF00196">
    <property type="entry name" value="GerE"/>
    <property type="match status" value="1"/>
</dbReference>
<evidence type="ECO:0000313" key="5">
    <source>
        <dbReference type="EMBL" id="KOG44315.1"/>
    </source>
</evidence>
<evidence type="ECO:0000256" key="2">
    <source>
        <dbReference type="ARBA" id="ARBA00023125"/>
    </source>
</evidence>
<keyword evidence="2" id="KW-0238">DNA-binding</keyword>
<dbReference type="SUPFAM" id="SSF46894">
    <property type="entry name" value="C-terminal effector domain of the bipartite response regulators"/>
    <property type="match status" value="1"/>
</dbReference>
<dbReference type="InterPro" id="IPR036388">
    <property type="entry name" value="WH-like_DNA-bd_sf"/>
</dbReference>
<dbReference type="InterPro" id="IPR016032">
    <property type="entry name" value="Sig_transdc_resp-reg_C-effctor"/>
</dbReference>
<dbReference type="OrthoDB" id="134933at2"/>
<gene>
    <name evidence="5" type="ORF">ADK75_36320</name>
</gene>
<dbReference type="InterPro" id="IPR041664">
    <property type="entry name" value="AAA_16"/>
</dbReference>
<proteinExistence type="predicted"/>
<dbReference type="CDD" id="cd06170">
    <property type="entry name" value="LuxR_C_like"/>
    <property type="match status" value="1"/>
</dbReference>
<reference evidence="6" key="1">
    <citation type="submission" date="2015-07" db="EMBL/GenBank/DDBJ databases">
        <authorList>
            <consortium name="Consortium for Microbial Forensics and Genomics (microFORGE)"/>
            <person name="Knight B.M."/>
            <person name="Roberts D.P."/>
            <person name="Lin D."/>
            <person name="Hari K."/>
            <person name="Fletcher J."/>
            <person name="Melcher U."/>
            <person name="Blagden T."/>
            <person name="Winegar R.A."/>
        </authorList>
    </citation>
    <scope>NUCLEOTIDE SEQUENCE [LARGE SCALE GENOMIC DNA]</scope>
    <source>
        <strain evidence="6">NRRL B-1447</strain>
    </source>
</reference>
<dbReference type="InterPro" id="IPR027417">
    <property type="entry name" value="P-loop_NTPase"/>
</dbReference>
<dbReference type="GO" id="GO:0006355">
    <property type="term" value="P:regulation of DNA-templated transcription"/>
    <property type="evidence" value="ECO:0007669"/>
    <property type="project" value="InterPro"/>
</dbReference>
<dbReference type="SMART" id="SM00421">
    <property type="entry name" value="HTH_LUXR"/>
    <property type="match status" value="1"/>
</dbReference>
<dbReference type="PATRIC" id="fig|1961.12.peg.8008"/>
<dbReference type="Gene3D" id="1.10.10.10">
    <property type="entry name" value="Winged helix-like DNA-binding domain superfamily/Winged helix DNA-binding domain"/>
    <property type="match status" value="1"/>
</dbReference>
<dbReference type="Gene3D" id="3.40.50.300">
    <property type="entry name" value="P-loop containing nucleotide triphosphate hydrolases"/>
    <property type="match status" value="1"/>
</dbReference>
<dbReference type="Gene3D" id="1.25.40.10">
    <property type="entry name" value="Tetratricopeptide repeat domain"/>
    <property type="match status" value="1"/>
</dbReference>
<sequence>MGADQPSRFVGRVAERRLIDECRQSVQAGEPWVVWVEGEAGIGKTSLVRQCLSGVETFRTLWATADMSESDLPYGVISQLVAQAPTERTGHPLLRSGSIAPSTAAHQIGGQLLALCSDLQGSGPVALVVDDVQWADSASMNALGFVLRRLGADKVLVILISRRLVAHGTGSRSWYRLVSERERFRSVLLEGLSEADVEQLTRHIPGRDASGFAKRLHTHTHGHPLYVNTVLAELSEPEQGVNSPLPVPASLSEGVRHQIELMPTGSRQLLDALAVLDGRYPLAVVAQVAGVTESAEGLEPLLVAGLVKWWPAEPSSPVQIHHPLQRDGVIASLSPTRKKELHRAAVPLVQSAAAWGHRVAATDGVDASLADELEREALQQISEGSVERAATYLLWAAGLSADRPEAERRRHTAAAHLMWADNYARVEQLATEVKASSPSRLRSLIVGALATVQGQLAIAEKELGEVIAGNAPGDEWTSAMAGVWLCVARMISGQSHAAIAAAGVVIAQNAPFRYRVKAIGFTGHCRAYVDGPHAGLEAIAQADLPMSATGMTSDDAWLLVQRGNLRHCAGQLHDGIQDLTTALRLARAHGISVMDEQAYGFLARAQYLSGAWDDAAVNAATAIAVVSSEGRDWAFAQANASAALVASSRGDWQRAQALLGAIQTERFGVVSQVFPAIAAAVLAQAQGDQAQILKALQPILNLPEESGPKLLRIHWLPLWVEGLVGAGEIEEAAQAVAFLTQVSAEIAPLRITAAWLAGKLAERSGDRDSARQHYEYGVQIPTGPDDIPLQRAMIEHSFGQFLLGDRDRRGASEYLRNAYKRYTALGARPFLERCAEDVIACGIQAPRGAPDELLSLTDREQRIAHLITKGMTNQEAARELYLSAKTIEYHLAHIYAKLGISSRRQLRTLLRPSSE</sequence>
<keyword evidence="1" id="KW-0805">Transcription regulation</keyword>
<dbReference type="GO" id="GO:0003677">
    <property type="term" value="F:DNA binding"/>
    <property type="evidence" value="ECO:0007669"/>
    <property type="project" value="UniProtKB-KW"/>
</dbReference>
<protein>
    <recommendedName>
        <fullName evidence="4">HTH luxR-type domain-containing protein</fullName>
    </recommendedName>
</protein>
<evidence type="ECO:0000256" key="3">
    <source>
        <dbReference type="ARBA" id="ARBA00023163"/>
    </source>
</evidence>
<dbReference type="InterPro" id="IPR011990">
    <property type="entry name" value="TPR-like_helical_dom_sf"/>
</dbReference>
<dbReference type="EMBL" id="LGUV01000390">
    <property type="protein sequence ID" value="KOG44315.1"/>
    <property type="molecule type" value="Genomic_DNA"/>
</dbReference>
<keyword evidence="3" id="KW-0804">Transcription</keyword>
<comment type="caution">
    <text evidence="5">The sequence shown here is derived from an EMBL/GenBank/DDBJ whole genome shotgun (WGS) entry which is preliminary data.</text>
</comment>
<dbReference type="RefSeq" id="WP_063785670.1">
    <property type="nucleotide sequence ID" value="NZ_LGUV01000390.1"/>
</dbReference>